<dbReference type="EMBL" id="CCKQ01007145">
    <property type="protein sequence ID" value="CDW78489.1"/>
    <property type="molecule type" value="Genomic_DNA"/>
</dbReference>
<dbReference type="SUPFAM" id="SSF50985">
    <property type="entry name" value="RCC1/BLIP-II"/>
    <property type="match status" value="1"/>
</dbReference>
<organism evidence="5 6">
    <name type="scientific">Stylonychia lemnae</name>
    <name type="common">Ciliate</name>
    <dbReference type="NCBI Taxonomy" id="5949"/>
    <lineage>
        <taxon>Eukaryota</taxon>
        <taxon>Sar</taxon>
        <taxon>Alveolata</taxon>
        <taxon>Ciliophora</taxon>
        <taxon>Intramacronucleata</taxon>
        <taxon>Spirotrichea</taxon>
        <taxon>Stichotrichia</taxon>
        <taxon>Sporadotrichida</taxon>
        <taxon>Oxytrichidae</taxon>
        <taxon>Stylonychinae</taxon>
        <taxon>Stylonychia</taxon>
    </lineage>
</organism>
<dbReference type="OMA" id="FENDNCE"/>
<dbReference type="Proteomes" id="UP000039865">
    <property type="component" value="Unassembled WGS sequence"/>
</dbReference>
<proteinExistence type="predicted"/>
<feature type="domain" description="RCC1-like" evidence="4">
    <location>
        <begin position="28"/>
        <end position="376"/>
    </location>
</feature>
<dbReference type="PANTHER" id="PTHR45982:SF1">
    <property type="entry name" value="REGULATOR OF CHROMOSOME CONDENSATION"/>
    <property type="match status" value="1"/>
</dbReference>
<name>A0A078A8D6_STYLE</name>
<keyword evidence="1" id="KW-0344">Guanine-nucleotide releasing factor</keyword>
<feature type="repeat" description="RCC1" evidence="3">
    <location>
        <begin position="325"/>
        <end position="382"/>
    </location>
</feature>
<protein>
    <recommendedName>
        <fullName evidence="4">RCC1-like domain-containing protein</fullName>
    </recommendedName>
</protein>
<evidence type="ECO:0000313" key="6">
    <source>
        <dbReference type="Proteomes" id="UP000039865"/>
    </source>
</evidence>
<keyword evidence="6" id="KW-1185">Reference proteome</keyword>
<feature type="repeat" description="RCC1" evidence="3">
    <location>
        <begin position="211"/>
        <end position="269"/>
    </location>
</feature>
<dbReference type="AlphaFoldDB" id="A0A078A8D6"/>
<keyword evidence="2" id="KW-0677">Repeat</keyword>
<evidence type="ECO:0000256" key="2">
    <source>
        <dbReference type="ARBA" id="ARBA00022737"/>
    </source>
</evidence>
<dbReference type="PROSITE" id="PS00626">
    <property type="entry name" value="RCC1_2"/>
    <property type="match status" value="2"/>
</dbReference>
<dbReference type="InterPro" id="IPR051553">
    <property type="entry name" value="Ran_GTPase-activating"/>
</dbReference>
<dbReference type="InterPro" id="IPR000408">
    <property type="entry name" value="Reg_chr_condens"/>
</dbReference>
<evidence type="ECO:0000313" key="5">
    <source>
        <dbReference type="EMBL" id="CDW78489.1"/>
    </source>
</evidence>
<dbReference type="InterPro" id="IPR058923">
    <property type="entry name" value="RCC1-like_dom"/>
</dbReference>
<sequence>MIKIHCVSDKDPARVIFEKQDLRKELQISLAQIESGKHHSMALTQDGLLYVWGLGLNGQLGLSIDQHLTYQNKVNGQFLDVLLKFLVNLINIDQERFQQNTTMTIGSYHSFVINQAGQLFGCGQSLNGKLGIEADNKAVTQFIHIRVVENGQEIKFKQIACGNEFTLALSNEGDIYSTGSGEFNIHGIAQTSSIVLINSSERNCAAIDNDGRAYVWGDNSHFQCGNPNDIKPTGDDLISAFQPFQRLYDQFRVNAVACGGYHTLFLTSDKSVYSLGSNQYGQLGLCLSDDNQSYRDPMKIKFFQDKIITAISCGSFHSIAVTIEGYAYSWGRNDQGQLGQGDHVSTKSESKQGLPKLIESILGRGIIGVNAKYNQSFFYSTDTNSAKGNDDLFQIWKQKFIKHEEAHAVMINYEYRNEKRLMKLQEHKINFQGQSSNKVGVQSQHNQSKMVNDSIMKKLQDERSNSDQIQNQQQLEQFKQQKKLLKYEYIAFENDNCEIIGFKRQNPQTKKTYVNYASQFPFQGLSDKMTINSKPQNQEEFLRMLLSSQSTITQLNQSSVDQNTKQNQQLPQQTLTDKLIQDNPFVFLMNKMKVEQMMISTENEIDEVGNETGRKVEILKVEKDFSLFQRRNQYPYDIISNPFKISPN</sequence>
<dbReference type="OrthoDB" id="10256179at2759"/>
<feature type="repeat" description="RCC1" evidence="3">
    <location>
        <begin position="270"/>
        <end position="324"/>
    </location>
</feature>
<accession>A0A078A8D6</accession>
<evidence type="ECO:0000259" key="4">
    <source>
        <dbReference type="Pfam" id="PF25390"/>
    </source>
</evidence>
<dbReference type="PANTHER" id="PTHR45982">
    <property type="entry name" value="REGULATOR OF CHROMOSOME CONDENSATION"/>
    <property type="match status" value="1"/>
</dbReference>
<feature type="repeat" description="RCC1" evidence="3">
    <location>
        <begin position="117"/>
        <end position="172"/>
    </location>
</feature>
<evidence type="ECO:0000256" key="3">
    <source>
        <dbReference type="PROSITE-ProRule" id="PRU00235"/>
    </source>
</evidence>
<dbReference type="Pfam" id="PF25390">
    <property type="entry name" value="WD40_RLD"/>
    <property type="match status" value="1"/>
</dbReference>
<evidence type="ECO:0000256" key="1">
    <source>
        <dbReference type="ARBA" id="ARBA00022658"/>
    </source>
</evidence>
<feature type="repeat" description="RCC1" evidence="3">
    <location>
        <begin position="47"/>
        <end position="116"/>
    </location>
</feature>
<reference evidence="5 6" key="1">
    <citation type="submission" date="2014-06" db="EMBL/GenBank/DDBJ databases">
        <authorList>
            <person name="Swart Estienne"/>
        </authorList>
    </citation>
    <scope>NUCLEOTIDE SEQUENCE [LARGE SCALE GENOMIC DNA]</scope>
    <source>
        <strain evidence="5 6">130c</strain>
    </source>
</reference>
<dbReference type="PROSITE" id="PS50012">
    <property type="entry name" value="RCC1_3"/>
    <property type="match status" value="5"/>
</dbReference>
<dbReference type="Gene3D" id="2.130.10.30">
    <property type="entry name" value="Regulator of chromosome condensation 1/beta-lactamase-inhibitor protein II"/>
    <property type="match status" value="2"/>
</dbReference>
<dbReference type="InParanoid" id="A0A078A8D6"/>
<dbReference type="PRINTS" id="PR00633">
    <property type="entry name" value="RCCNDNSATION"/>
</dbReference>
<dbReference type="InterPro" id="IPR009091">
    <property type="entry name" value="RCC1/BLIP-II"/>
</dbReference>
<gene>
    <name evidence="5" type="primary">Contig11750.g12565</name>
    <name evidence="5" type="ORF">STYLEM_7467</name>
</gene>